<reference evidence="2 3" key="1">
    <citation type="journal article" date="2016" name="Sci. Rep.">
        <title>Metabolic traits of an uncultured archaeal lineage -MSBL1- from brine pools of the Red Sea.</title>
        <authorList>
            <person name="Mwirichia R."/>
            <person name="Alam I."/>
            <person name="Rashid M."/>
            <person name="Vinu M."/>
            <person name="Ba-Alawi W."/>
            <person name="Anthony Kamau A."/>
            <person name="Kamanda Ngugi D."/>
            <person name="Goker M."/>
            <person name="Klenk H.P."/>
            <person name="Bajic V."/>
            <person name="Stingl U."/>
        </authorList>
    </citation>
    <scope>NUCLEOTIDE SEQUENCE [LARGE SCALE GENOMIC DNA]</scope>
    <source>
        <strain evidence="2">SCGC-AAA385M02</strain>
    </source>
</reference>
<gene>
    <name evidence="2" type="ORF">AKJ59_00780</name>
</gene>
<dbReference type="Proteomes" id="UP000070248">
    <property type="component" value="Unassembled WGS sequence"/>
</dbReference>
<organism evidence="2 3">
    <name type="scientific">candidate division MSBL1 archaeon SCGC-AAA385M02</name>
    <dbReference type="NCBI Taxonomy" id="1698287"/>
    <lineage>
        <taxon>Archaea</taxon>
        <taxon>Methanobacteriati</taxon>
        <taxon>Methanobacteriota</taxon>
        <taxon>candidate division MSBL1</taxon>
    </lineage>
</organism>
<evidence type="ECO:0000256" key="1">
    <source>
        <dbReference type="SAM" id="MobiDB-lite"/>
    </source>
</evidence>
<proteinExistence type="predicted"/>
<feature type="region of interest" description="Disordered" evidence="1">
    <location>
        <begin position="1"/>
        <end position="20"/>
    </location>
</feature>
<accession>A0A133VQ51</accession>
<evidence type="ECO:0000313" key="3">
    <source>
        <dbReference type="Proteomes" id="UP000070248"/>
    </source>
</evidence>
<keyword evidence="3" id="KW-1185">Reference proteome</keyword>
<protein>
    <submittedName>
        <fullName evidence="2">Uncharacterized protein</fullName>
    </submittedName>
</protein>
<comment type="caution">
    <text evidence="2">The sequence shown here is derived from an EMBL/GenBank/DDBJ whole genome shotgun (WGS) entry which is preliminary data.</text>
</comment>
<evidence type="ECO:0000313" key="2">
    <source>
        <dbReference type="EMBL" id="KXB08576.1"/>
    </source>
</evidence>
<sequence>MSEENDYTMGFNEKDFPEGSPDYSEELKPCPFCGKEGKIIKVEYEIPEYFATCKNNCIEIGLSHYRERIKILWNRIRLFKKRNRGDEGGKVSEECPETKEDILRQIFLKGYKSQGESVEKEMKEIVNWGIKRINKYIWKKIKIQKEGDNMIGYTRFLDLEKEVSRQAIEIEKLKDIKIKG</sequence>
<dbReference type="AlphaFoldDB" id="A0A133VQ51"/>
<dbReference type="Pfam" id="PF14354">
    <property type="entry name" value="Lar_restr_allev"/>
    <property type="match status" value="1"/>
</dbReference>
<dbReference type="EMBL" id="LHYL01000012">
    <property type="protein sequence ID" value="KXB08576.1"/>
    <property type="molecule type" value="Genomic_DNA"/>
</dbReference>
<name>A0A133VQ51_9EURY</name>